<name>A0A8J3D9Y1_9BACT</name>
<dbReference type="Gene3D" id="2.70.70.10">
    <property type="entry name" value="Glucose Permease (Domain IIA)"/>
    <property type="match status" value="1"/>
</dbReference>
<dbReference type="SUPFAM" id="SSF51261">
    <property type="entry name" value="Duplicated hybrid motif"/>
    <property type="match status" value="1"/>
</dbReference>
<sequence length="258" mass="29093">MIWKKTLNSLLALSVIMALMGWNVKEPKPTPSEQLVGFCQQFDRLQVDIRECNISPDSASRAFQIVMMNIRQTMTELDSCRGSGGAGFVYPVRGYLPKYSIGGRGRGYRAKNFNLFDMDVQGSHPAHDLFIRDGNQDNLDDRLCQPVDLLSFSGGVVLATDTTWQPGSELRGGKYIWVYDPCLNGLFYYAHNNQVNVLPGQLVKAGQKLGEIGRTGLNAYKERSPTHVHMMFLRLDSAYLPQPENPLTWLQEAKVMKW</sequence>
<proteinExistence type="predicted"/>
<evidence type="ECO:0000259" key="2">
    <source>
        <dbReference type="Pfam" id="PF01551"/>
    </source>
</evidence>
<feature type="chain" id="PRO_5035276979" description="M23ase beta-sheet core domain-containing protein" evidence="1">
    <location>
        <begin position="21"/>
        <end position="258"/>
    </location>
</feature>
<dbReference type="InterPro" id="IPR011055">
    <property type="entry name" value="Dup_hybrid_motif"/>
</dbReference>
<feature type="signal peptide" evidence="1">
    <location>
        <begin position="1"/>
        <end position="20"/>
    </location>
</feature>
<organism evidence="3 4">
    <name type="scientific">Persicitalea jodogahamensis</name>
    <dbReference type="NCBI Taxonomy" id="402147"/>
    <lineage>
        <taxon>Bacteria</taxon>
        <taxon>Pseudomonadati</taxon>
        <taxon>Bacteroidota</taxon>
        <taxon>Cytophagia</taxon>
        <taxon>Cytophagales</taxon>
        <taxon>Spirosomataceae</taxon>
        <taxon>Persicitalea</taxon>
    </lineage>
</organism>
<gene>
    <name evidence="3" type="ORF">GCM10007390_27530</name>
</gene>
<accession>A0A8J3D9Y1</accession>
<dbReference type="Proteomes" id="UP000598271">
    <property type="component" value="Unassembled WGS sequence"/>
</dbReference>
<evidence type="ECO:0000313" key="3">
    <source>
        <dbReference type="EMBL" id="GHB72014.1"/>
    </source>
</evidence>
<dbReference type="Pfam" id="PF01551">
    <property type="entry name" value="Peptidase_M23"/>
    <property type="match status" value="1"/>
</dbReference>
<feature type="domain" description="M23ase beta-sheet core" evidence="2">
    <location>
        <begin position="171"/>
        <end position="232"/>
    </location>
</feature>
<protein>
    <recommendedName>
        <fullName evidence="2">M23ase beta-sheet core domain-containing protein</fullName>
    </recommendedName>
</protein>
<evidence type="ECO:0000256" key="1">
    <source>
        <dbReference type="SAM" id="SignalP"/>
    </source>
</evidence>
<dbReference type="RefSeq" id="WP_229580862.1">
    <property type="nucleotide sequence ID" value="NZ_BMXF01000002.1"/>
</dbReference>
<dbReference type="EMBL" id="BMXF01000002">
    <property type="protein sequence ID" value="GHB72014.1"/>
    <property type="molecule type" value="Genomic_DNA"/>
</dbReference>
<dbReference type="AlphaFoldDB" id="A0A8J3D9Y1"/>
<reference evidence="3 4" key="1">
    <citation type="journal article" date="2014" name="Int. J. Syst. Evol. Microbiol.">
        <title>Complete genome sequence of Corynebacterium casei LMG S-19264T (=DSM 44701T), isolated from a smear-ripened cheese.</title>
        <authorList>
            <consortium name="US DOE Joint Genome Institute (JGI-PGF)"/>
            <person name="Walter F."/>
            <person name="Albersmeier A."/>
            <person name="Kalinowski J."/>
            <person name="Ruckert C."/>
        </authorList>
    </citation>
    <scope>NUCLEOTIDE SEQUENCE [LARGE SCALE GENOMIC DNA]</scope>
    <source>
        <strain evidence="3 4">KCTC 12866</strain>
    </source>
</reference>
<evidence type="ECO:0000313" key="4">
    <source>
        <dbReference type="Proteomes" id="UP000598271"/>
    </source>
</evidence>
<dbReference type="CDD" id="cd12797">
    <property type="entry name" value="M23_peptidase"/>
    <property type="match status" value="1"/>
</dbReference>
<comment type="caution">
    <text evidence="3">The sequence shown here is derived from an EMBL/GenBank/DDBJ whole genome shotgun (WGS) entry which is preliminary data.</text>
</comment>
<keyword evidence="1" id="KW-0732">Signal</keyword>
<keyword evidence="4" id="KW-1185">Reference proteome</keyword>
<dbReference type="InterPro" id="IPR016047">
    <property type="entry name" value="M23ase_b-sheet_dom"/>
</dbReference>